<protein>
    <submittedName>
        <fullName evidence="3">TlpA family protein disulfide reductase</fullName>
    </submittedName>
</protein>
<organism evidence="3">
    <name type="scientific">Caldilineaceae bacterium SB0662_bin_9</name>
    <dbReference type="NCBI Taxonomy" id="2605258"/>
    <lineage>
        <taxon>Bacteria</taxon>
        <taxon>Bacillati</taxon>
        <taxon>Chloroflexota</taxon>
        <taxon>Caldilineae</taxon>
        <taxon>Caldilineales</taxon>
        <taxon>Caldilineaceae</taxon>
    </lineage>
</organism>
<sequence>MSTQAHPTTSPVPTMSPTRFWLAATLLTLVLGSVWIWVSAPGRTSAVLEDSAGPFIGHAAPPIQLVSLEDPTVANVVNGVEVPVVLNFWASWCNPCRREIPELVEATQRFGQEVRVVGIVMPSDAEGARTMAAEFGINYELAVDVPGGRGHADYDVRSIPTTYFIDRSGVIRAKVTGEMSAAVLTEGISRILN</sequence>
<keyword evidence="1" id="KW-0472">Membrane</keyword>
<dbReference type="CDD" id="cd02966">
    <property type="entry name" value="TlpA_like_family"/>
    <property type="match status" value="1"/>
</dbReference>
<dbReference type="InterPro" id="IPR050553">
    <property type="entry name" value="Thioredoxin_ResA/DsbE_sf"/>
</dbReference>
<keyword evidence="1" id="KW-1133">Transmembrane helix</keyword>
<accession>A0A6B1DRA6</accession>
<feature type="domain" description="Thioredoxin" evidence="2">
    <location>
        <begin position="54"/>
        <end position="193"/>
    </location>
</feature>
<proteinExistence type="predicted"/>
<comment type="caution">
    <text evidence="3">The sequence shown here is derived from an EMBL/GenBank/DDBJ whole genome shotgun (WGS) entry which is preliminary data.</text>
</comment>
<dbReference type="GO" id="GO:0016491">
    <property type="term" value="F:oxidoreductase activity"/>
    <property type="evidence" value="ECO:0007669"/>
    <property type="project" value="InterPro"/>
</dbReference>
<name>A0A6B1DRA6_9CHLR</name>
<dbReference type="Gene3D" id="3.40.30.10">
    <property type="entry name" value="Glutaredoxin"/>
    <property type="match status" value="1"/>
</dbReference>
<dbReference type="InterPro" id="IPR036249">
    <property type="entry name" value="Thioredoxin-like_sf"/>
</dbReference>
<gene>
    <name evidence="3" type="ORF">F4Y08_03200</name>
</gene>
<dbReference type="InterPro" id="IPR013766">
    <property type="entry name" value="Thioredoxin_domain"/>
</dbReference>
<dbReference type="SUPFAM" id="SSF52833">
    <property type="entry name" value="Thioredoxin-like"/>
    <property type="match status" value="1"/>
</dbReference>
<dbReference type="PROSITE" id="PS51352">
    <property type="entry name" value="THIOREDOXIN_2"/>
    <property type="match status" value="1"/>
</dbReference>
<evidence type="ECO:0000256" key="1">
    <source>
        <dbReference type="SAM" id="Phobius"/>
    </source>
</evidence>
<feature type="transmembrane region" description="Helical" evidence="1">
    <location>
        <begin position="20"/>
        <end position="38"/>
    </location>
</feature>
<dbReference type="PANTHER" id="PTHR42852:SF13">
    <property type="entry name" value="PROTEIN DIPZ"/>
    <property type="match status" value="1"/>
</dbReference>
<dbReference type="InterPro" id="IPR000866">
    <property type="entry name" value="AhpC/TSA"/>
</dbReference>
<dbReference type="AlphaFoldDB" id="A0A6B1DRA6"/>
<evidence type="ECO:0000313" key="3">
    <source>
        <dbReference type="EMBL" id="MYD89335.1"/>
    </source>
</evidence>
<reference evidence="3" key="1">
    <citation type="submission" date="2019-09" db="EMBL/GenBank/DDBJ databases">
        <title>Characterisation of the sponge microbiome using genome-centric metagenomics.</title>
        <authorList>
            <person name="Engelberts J.P."/>
            <person name="Robbins S.J."/>
            <person name="De Goeij J.M."/>
            <person name="Aranda M."/>
            <person name="Bell S.C."/>
            <person name="Webster N.S."/>
        </authorList>
    </citation>
    <scope>NUCLEOTIDE SEQUENCE</scope>
    <source>
        <strain evidence="3">SB0662_bin_9</strain>
    </source>
</reference>
<dbReference type="Pfam" id="PF00578">
    <property type="entry name" value="AhpC-TSA"/>
    <property type="match status" value="1"/>
</dbReference>
<evidence type="ECO:0000259" key="2">
    <source>
        <dbReference type="PROSITE" id="PS51352"/>
    </source>
</evidence>
<dbReference type="EMBL" id="VXPY01000016">
    <property type="protein sequence ID" value="MYD89335.1"/>
    <property type="molecule type" value="Genomic_DNA"/>
</dbReference>
<dbReference type="PANTHER" id="PTHR42852">
    <property type="entry name" value="THIOL:DISULFIDE INTERCHANGE PROTEIN DSBE"/>
    <property type="match status" value="1"/>
</dbReference>
<dbReference type="GO" id="GO:0016209">
    <property type="term" value="F:antioxidant activity"/>
    <property type="evidence" value="ECO:0007669"/>
    <property type="project" value="InterPro"/>
</dbReference>
<keyword evidence="1" id="KW-0812">Transmembrane</keyword>